<accession>A0A096A5W4</accession>
<keyword evidence="5 9" id="KW-0812">Transmembrane</keyword>
<protein>
    <recommendedName>
        <fullName evidence="9">TRAP transporter small permease protein</fullName>
    </recommendedName>
</protein>
<keyword evidence="6 9" id="KW-1133">Transmembrane helix</keyword>
<dbReference type="Pfam" id="PF04290">
    <property type="entry name" value="DctQ"/>
    <property type="match status" value="1"/>
</dbReference>
<evidence type="ECO:0000256" key="3">
    <source>
        <dbReference type="ARBA" id="ARBA00022475"/>
    </source>
</evidence>
<dbReference type="GO" id="GO:0015740">
    <property type="term" value="P:C4-dicarboxylate transport"/>
    <property type="evidence" value="ECO:0007669"/>
    <property type="project" value="TreeGrafter"/>
</dbReference>
<proteinExistence type="inferred from homology"/>
<comment type="subcellular location">
    <subcellularLocation>
        <location evidence="1 9">Cell inner membrane</location>
        <topology evidence="1 9">Multi-pass membrane protein</topology>
    </subcellularLocation>
</comment>
<dbReference type="GO" id="GO:0022857">
    <property type="term" value="F:transmembrane transporter activity"/>
    <property type="evidence" value="ECO:0007669"/>
    <property type="project" value="UniProtKB-UniRule"/>
</dbReference>
<keyword evidence="3" id="KW-1003">Cell membrane</keyword>
<comment type="subunit">
    <text evidence="9">The complex comprises the extracytoplasmic solute receptor protein and the two transmembrane proteins.</text>
</comment>
<evidence type="ECO:0000313" key="11">
    <source>
        <dbReference type="EMBL" id="KGF26152.1"/>
    </source>
</evidence>
<evidence type="ECO:0000256" key="1">
    <source>
        <dbReference type="ARBA" id="ARBA00004429"/>
    </source>
</evidence>
<dbReference type="GO" id="GO:0005886">
    <property type="term" value="C:plasma membrane"/>
    <property type="evidence" value="ECO:0007669"/>
    <property type="project" value="UniProtKB-SubCell"/>
</dbReference>
<evidence type="ECO:0000313" key="12">
    <source>
        <dbReference type="Proteomes" id="UP000029629"/>
    </source>
</evidence>
<comment type="function">
    <text evidence="9">Part of the tripartite ATP-independent periplasmic (TRAP) transport system.</text>
</comment>
<dbReference type="PANTHER" id="PTHR35011">
    <property type="entry name" value="2,3-DIKETO-L-GULONATE TRAP TRANSPORTER SMALL PERMEASE PROTEIN YIAM"/>
    <property type="match status" value="1"/>
</dbReference>
<feature type="transmembrane region" description="Helical" evidence="9">
    <location>
        <begin position="12"/>
        <end position="36"/>
    </location>
</feature>
<organism evidence="11 12">
    <name type="scientific">Oligella urethralis DNF00040</name>
    <dbReference type="NCBI Taxonomy" id="1401065"/>
    <lineage>
        <taxon>Bacteria</taxon>
        <taxon>Pseudomonadati</taxon>
        <taxon>Pseudomonadota</taxon>
        <taxon>Betaproteobacteria</taxon>
        <taxon>Burkholderiales</taxon>
        <taxon>Alcaligenaceae</taxon>
        <taxon>Oligella</taxon>
    </lineage>
</organism>
<dbReference type="InterPro" id="IPR007387">
    <property type="entry name" value="TRAP_DctQ"/>
</dbReference>
<reference evidence="11 12" key="1">
    <citation type="submission" date="2014-07" db="EMBL/GenBank/DDBJ databases">
        <authorList>
            <person name="McCorrison J."/>
            <person name="Sanka R."/>
            <person name="Torralba M."/>
            <person name="Gillis M."/>
            <person name="Haft D.H."/>
            <person name="Methe B."/>
            <person name="Sutton G."/>
            <person name="Nelson K.E."/>
        </authorList>
    </citation>
    <scope>NUCLEOTIDE SEQUENCE [LARGE SCALE GENOMIC DNA]</scope>
    <source>
        <strain evidence="11 12">DNF00040</strain>
    </source>
</reference>
<evidence type="ECO:0000256" key="7">
    <source>
        <dbReference type="ARBA" id="ARBA00023136"/>
    </source>
</evidence>
<keyword evidence="2 9" id="KW-0813">Transport</keyword>
<evidence type="ECO:0000256" key="6">
    <source>
        <dbReference type="ARBA" id="ARBA00022989"/>
    </source>
</evidence>
<comment type="similarity">
    <text evidence="8 9">Belongs to the TRAP transporter small permease family.</text>
</comment>
<dbReference type="InterPro" id="IPR055348">
    <property type="entry name" value="DctQ"/>
</dbReference>
<keyword evidence="4 9" id="KW-0997">Cell inner membrane</keyword>
<dbReference type="RefSeq" id="WP_036560761.1">
    <property type="nucleotide sequence ID" value="NZ_JRNI01000078.1"/>
</dbReference>
<feature type="domain" description="Tripartite ATP-independent periplasmic transporters DctQ component" evidence="10">
    <location>
        <begin position="26"/>
        <end position="146"/>
    </location>
</feature>
<dbReference type="PANTHER" id="PTHR35011:SF10">
    <property type="entry name" value="TRAP TRANSPORTER SMALL PERMEASE PROTEIN"/>
    <property type="match status" value="1"/>
</dbReference>
<sequence length="159" mass="17546">MRSSLCEGVARLSIGVATLMVIINVSVVLYGIAMRYVFGGAPIWTDELARYAMIATAMLGMAGVWLRGEHMRISLAERFLPPAKARWVVRYQWFLGVVIALVGAWLCWRYAQSVSMFRSPTLGVSRTLLMLSMPIGFALLALGLLLRGAKPMPQQIGEV</sequence>
<feature type="transmembrane region" description="Helical" evidence="9">
    <location>
        <begin position="48"/>
        <end position="66"/>
    </location>
</feature>
<feature type="transmembrane region" description="Helical" evidence="9">
    <location>
        <begin position="128"/>
        <end position="146"/>
    </location>
</feature>
<evidence type="ECO:0000259" key="10">
    <source>
        <dbReference type="Pfam" id="PF04290"/>
    </source>
</evidence>
<dbReference type="OrthoDB" id="9815614at2"/>
<gene>
    <name evidence="11" type="ORF">HMPREF2130_10535</name>
</gene>
<keyword evidence="7 9" id="KW-0472">Membrane</keyword>
<dbReference type="EMBL" id="JRNI01000078">
    <property type="protein sequence ID" value="KGF26152.1"/>
    <property type="molecule type" value="Genomic_DNA"/>
</dbReference>
<comment type="caution">
    <text evidence="11">The sequence shown here is derived from an EMBL/GenBank/DDBJ whole genome shotgun (WGS) entry which is preliminary data.</text>
</comment>
<dbReference type="eggNOG" id="COG3090">
    <property type="taxonomic scope" value="Bacteria"/>
</dbReference>
<dbReference type="AlphaFoldDB" id="A0A096A5W4"/>
<evidence type="ECO:0000256" key="5">
    <source>
        <dbReference type="ARBA" id="ARBA00022692"/>
    </source>
</evidence>
<evidence type="ECO:0000256" key="4">
    <source>
        <dbReference type="ARBA" id="ARBA00022519"/>
    </source>
</evidence>
<feature type="transmembrane region" description="Helical" evidence="9">
    <location>
        <begin position="87"/>
        <end position="108"/>
    </location>
</feature>
<evidence type="ECO:0000256" key="8">
    <source>
        <dbReference type="ARBA" id="ARBA00038436"/>
    </source>
</evidence>
<evidence type="ECO:0000256" key="2">
    <source>
        <dbReference type="ARBA" id="ARBA00022448"/>
    </source>
</evidence>
<name>A0A096A5W4_9BURK</name>
<keyword evidence="12" id="KW-1185">Reference proteome</keyword>
<dbReference type="Proteomes" id="UP000029629">
    <property type="component" value="Unassembled WGS sequence"/>
</dbReference>
<evidence type="ECO:0000256" key="9">
    <source>
        <dbReference type="RuleBase" id="RU369079"/>
    </source>
</evidence>